<evidence type="ECO:0000313" key="3">
    <source>
        <dbReference type="Proteomes" id="UP000321947"/>
    </source>
</evidence>
<feature type="region of interest" description="Disordered" evidence="1">
    <location>
        <begin position="31"/>
        <end position="65"/>
    </location>
</feature>
<protein>
    <submittedName>
        <fullName evidence="2">Retrotransposon protein</fullName>
    </submittedName>
</protein>
<dbReference type="AlphaFoldDB" id="A0A5D3E430"/>
<evidence type="ECO:0000313" key="2">
    <source>
        <dbReference type="EMBL" id="TYK30827.1"/>
    </source>
</evidence>
<dbReference type="EMBL" id="SSTD01000141">
    <property type="protein sequence ID" value="TYK30827.1"/>
    <property type="molecule type" value="Genomic_DNA"/>
</dbReference>
<feature type="compositionally biased region" description="Basic and acidic residues" evidence="1">
    <location>
        <begin position="31"/>
        <end position="58"/>
    </location>
</feature>
<organism evidence="2 3">
    <name type="scientific">Cucumis melo var. makuwa</name>
    <name type="common">Oriental melon</name>
    <dbReference type="NCBI Taxonomy" id="1194695"/>
    <lineage>
        <taxon>Eukaryota</taxon>
        <taxon>Viridiplantae</taxon>
        <taxon>Streptophyta</taxon>
        <taxon>Embryophyta</taxon>
        <taxon>Tracheophyta</taxon>
        <taxon>Spermatophyta</taxon>
        <taxon>Magnoliopsida</taxon>
        <taxon>eudicotyledons</taxon>
        <taxon>Gunneridae</taxon>
        <taxon>Pentapetalae</taxon>
        <taxon>rosids</taxon>
        <taxon>fabids</taxon>
        <taxon>Cucurbitales</taxon>
        <taxon>Cucurbitaceae</taxon>
        <taxon>Benincaseae</taxon>
        <taxon>Cucumis</taxon>
    </lineage>
</organism>
<accession>A0A5D3E430</accession>
<reference evidence="2 3" key="1">
    <citation type="submission" date="2019-08" db="EMBL/GenBank/DDBJ databases">
        <title>Draft genome sequences of two oriental melons (Cucumis melo L. var makuwa).</title>
        <authorList>
            <person name="Kwon S.-Y."/>
        </authorList>
    </citation>
    <scope>NUCLEOTIDE SEQUENCE [LARGE SCALE GENOMIC DNA]</scope>
    <source>
        <strain evidence="3">cv. Chang Bougi</strain>
        <tissue evidence="2">Leaf</tissue>
    </source>
</reference>
<sequence>MKSTEREVIDLKEIILGLKESVDRLAKEMKKSVASRKKEELGTSDVSIHKTKEKREELEMQSTAKPGQAEHFFEINDLVEMEKVKVIAVNFAQEEVSCFCRSNNRKKVMFEEDLKQRLFEHFKPTSKGSERKLGVDVFFTNEEEDFEDGFETNIGANRTIELKTMEVGDEMEITLRAIHGIEEMGPIKGRGVNLLINSEPPKSLAIIKGDQPIVLRGDSTLNTIECSLKKLMKAGEEEQGSRIEVEEEEKTENKSREGGDKEWLSMIQALLKQYDNIFDISHWKKCVAGHSKIQHLGQWITQRGWKPMGRRTELRRFVKKYGDMATPPFCQSIGFTQCHTTFVSEIDASGFRLDVILAQTKMKQTDLHQKELNF</sequence>
<comment type="caution">
    <text evidence="2">The sequence shown here is derived from an EMBL/GenBank/DDBJ whole genome shotgun (WGS) entry which is preliminary data.</text>
</comment>
<name>A0A5D3E430_CUCMM</name>
<feature type="region of interest" description="Disordered" evidence="1">
    <location>
        <begin position="237"/>
        <end position="259"/>
    </location>
</feature>
<dbReference type="Proteomes" id="UP000321947">
    <property type="component" value="Unassembled WGS sequence"/>
</dbReference>
<proteinExistence type="predicted"/>
<gene>
    <name evidence="2" type="ORF">E5676_scaffold455G00190</name>
</gene>
<evidence type="ECO:0000256" key="1">
    <source>
        <dbReference type="SAM" id="MobiDB-lite"/>
    </source>
</evidence>